<reference evidence="2 3" key="1">
    <citation type="submission" date="2018-04" db="EMBL/GenBank/DDBJ databases">
        <title>WGS assembly of Panicum hallii var. hallii HAL2.</title>
        <authorList>
            <person name="Lovell J."/>
            <person name="Jenkins J."/>
            <person name="Lowry D."/>
            <person name="Mamidi S."/>
            <person name="Sreedasyam A."/>
            <person name="Weng X."/>
            <person name="Barry K."/>
            <person name="Bonette J."/>
            <person name="Campitelli B."/>
            <person name="Daum C."/>
            <person name="Gordon S."/>
            <person name="Gould B."/>
            <person name="Lipzen A."/>
            <person name="MacQueen A."/>
            <person name="Palacio-Mejia J."/>
            <person name="Plott C."/>
            <person name="Shakirov E."/>
            <person name="Shu S."/>
            <person name="Yoshinaga Y."/>
            <person name="Zane M."/>
            <person name="Rokhsar D."/>
            <person name="Grimwood J."/>
            <person name="Schmutz J."/>
            <person name="Juenger T."/>
        </authorList>
    </citation>
    <scope>NUCLEOTIDE SEQUENCE [LARGE SCALE GENOMIC DNA]</scope>
    <source>
        <strain evidence="3">cv. HAL2</strain>
    </source>
</reference>
<evidence type="ECO:0000313" key="3">
    <source>
        <dbReference type="Proteomes" id="UP000244336"/>
    </source>
</evidence>
<feature type="compositionally biased region" description="Pro residues" evidence="1">
    <location>
        <begin position="45"/>
        <end position="55"/>
    </location>
</feature>
<gene>
    <name evidence="2" type="ORF">GQ55_9G260900</name>
</gene>
<dbReference type="Gramene" id="PUZ39141">
    <property type="protein sequence ID" value="PUZ39141"/>
    <property type="gene ID" value="GQ55_9G260900"/>
</dbReference>
<dbReference type="EMBL" id="CM009757">
    <property type="protein sequence ID" value="PUZ39141.1"/>
    <property type="molecule type" value="Genomic_DNA"/>
</dbReference>
<proteinExistence type="predicted"/>
<keyword evidence="3" id="KW-1185">Reference proteome</keyword>
<feature type="region of interest" description="Disordered" evidence="1">
    <location>
        <begin position="1"/>
        <end position="72"/>
    </location>
</feature>
<name>A0A2T7C712_9POAL</name>
<feature type="compositionally biased region" description="Low complexity" evidence="1">
    <location>
        <begin position="18"/>
        <end position="27"/>
    </location>
</feature>
<evidence type="ECO:0000256" key="1">
    <source>
        <dbReference type="SAM" id="MobiDB-lite"/>
    </source>
</evidence>
<sequence>MRPPPCRPARTRARSPARRALYPASRRSPPRRLPRAAAPASAAPPATPSAPPPTARRPAATTPPSKLRGCNLHVPIDCSCKSFTC</sequence>
<organism evidence="2 3">
    <name type="scientific">Panicum hallii var. hallii</name>
    <dbReference type="NCBI Taxonomy" id="1504633"/>
    <lineage>
        <taxon>Eukaryota</taxon>
        <taxon>Viridiplantae</taxon>
        <taxon>Streptophyta</taxon>
        <taxon>Embryophyta</taxon>
        <taxon>Tracheophyta</taxon>
        <taxon>Spermatophyta</taxon>
        <taxon>Magnoliopsida</taxon>
        <taxon>Liliopsida</taxon>
        <taxon>Poales</taxon>
        <taxon>Poaceae</taxon>
        <taxon>PACMAD clade</taxon>
        <taxon>Panicoideae</taxon>
        <taxon>Panicodae</taxon>
        <taxon>Paniceae</taxon>
        <taxon>Panicinae</taxon>
        <taxon>Panicum</taxon>
        <taxon>Panicum sect. Panicum</taxon>
    </lineage>
</organism>
<evidence type="ECO:0000313" key="2">
    <source>
        <dbReference type="EMBL" id="PUZ39141.1"/>
    </source>
</evidence>
<dbReference type="AlphaFoldDB" id="A0A2T7C712"/>
<feature type="compositionally biased region" description="Low complexity" evidence="1">
    <location>
        <begin position="56"/>
        <end position="65"/>
    </location>
</feature>
<feature type="compositionally biased region" description="Low complexity" evidence="1">
    <location>
        <begin position="35"/>
        <end position="44"/>
    </location>
</feature>
<accession>A0A2T7C712</accession>
<protein>
    <submittedName>
        <fullName evidence="2">Uncharacterized protein</fullName>
    </submittedName>
</protein>
<dbReference type="Proteomes" id="UP000244336">
    <property type="component" value="Chromosome 9"/>
</dbReference>